<proteinExistence type="predicted"/>
<accession>A0AAE3R6S3</accession>
<dbReference type="Gene3D" id="3.90.550.10">
    <property type="entry name" value="Spore Coat Polysaccharide Biosynthesis Protein SpsA, Chain A"/>
    <property type="match status" value="1"/>
</dbReference>
<dbReference type="GO" id="GO:0016757">
    <property type="term" value="F:glycosyltransferase activity"/>
    <property type="evidence" value="ECO:0007669"/>
    <property type="project" value="UniProtKB-KW"/>
</dbReference>
<dbReference type="SUPFAM" id="SSF53448">
    <property type="entry name" value="Nucleotide-diphospho-sugar transferases"/>
    <property type="match status" value="1"/>
</dbReference>
<protein>
    <submittedName>
        <fullName evidence="1">Glycosyltransferase</fullName>
        <ecNumber evidence="1">2.4.-.-</ecNumber>
    </submittedName>
</protein>
<evidence type="ECO:0000313" key="2">
    <source>
        <dbReference type="Proteomes" id="UP001232063"/>
    </source>
</evidence>
<dbReference type="EMBL" id="JASJOU010000005">
    <property type="protein sequence ID" value="MDJ1502504.1"/>
    <property type="molecule type" value="Genomic_DNA"/>
</dbReference>
<dbReference type="EC" id="2.4.-.-" evidence="1"/>
<keyword evidence="2" id="KW-1185">Reference proteome</keyword>
<dbReference type="AlphaFoldDB" id="A0AAE3R6S3"/>
<reference evidence="1" key="1">
    <citation type="submission" date="2023-05" db="EMBL/GenBank/DDBJ databases">
        <authorList>
            <person name="Zhang X."/>
        </authorList>
    </citation>
    <scope>NUCLEOTIDE SEQUENCE</scope>
    <source>
        <strain evidence="1">BD1B2-1</strain>
    </source>
</reference>
<keyword evidence="1" id="KW-0808">Transferase</keyword>
<evidence type="ECO:0000313" key="1">
    <source>
        <dbReference type="EMBL" id="MDJ1502504.1"/>
    </source>
</evidence>
<sequence length="300" mass="34709">MAIHTLAPIVLFVYNRPIHTQRTITSLVNCQLASASEIFIFSDAARSTDDEEQVRQVRQYIQTVTGFKNKMVIERPTNMGLARSVIDGVSQVMSRYGKAIVLEDDMVFAEDFLVFLNESLEVYKDNPSVFSISGYSYPITIPDSYTKDVYLLPRASSWGWATWADRWNKADWQVTDYPMFLKDKTIQQGFAQGGKDLVYMLIKQQKGLVNSWAVRWSYTHYKHQAYCLFPRISKLQNIGNDESGTHSPKTKRFETVLSNKSMVLDRDLVPNDEIIKGLQRFFQPSPVRQLINYFKLQLWK</sequence>
<gene>
    <name evidence="1" type="ORF">QNI22_17685</name>
</gene>
<comment type="caution">
    <text evidence="1">The sequence shown here is derived from an EMBL/GenBank/DDBJ whole genome shotgun (WGS) entry which is preliminary data.</text>
</comment>
<name>A0AAE3R6S3_9BACT</name>
<dbReference type="InterPro" id="IPR029044">
    <property type="entry name" value="Nucleotide-diphossugar_trans"/>
</dbReference>
<keyword evidence="1" id="KW-0328">Glycosyltransferase</keyword>
<dbReference type="RefSeq" id="WP_314512583.1">
    <property type="nucleotide sequence ID" value="NZ_JASJOU010000005.1"/>
</dbReference>
<organism evidence="1 2">
    <name type="scientific">Xanthocytophaga agilis</name>
    <dbReference type="NCBI Taxonomy" id="3048010"/>
    <lineage>
        <taxon>Bacteria</taxon>
        <taxon>Pseudomonadati</taxon>
        <taxon>Bacteroidota</taxon>
        <taxon>Cytophagia</taxon>
        <taxon>Cytophagales</taxon>
        <taxon>Rhodocytophagaceae</taxon>
        <taxon>Xanthocytophaga</taxon>
    </lineage>
</organism>
<dbReference type="Proteomes" id="UP001232063">
    <property type="component" value="Unassembled WGS sequence"/>
</dbReference>